<evidence type="ECO:0000256" key="2">
    <source>
        <dbReference type="ARBA" id="ARBA00022771"/>
    </source>
</evidence>
<dbReference type="Proteomes" id="UP000247702">
    <property type="component" value="Unassembled WGS sequence"/>
</dbReference>
<name>A0A2Z6S9P3_9GLOM</name>
<evidence type="ECO:0000256" key="5">
    <source>
        <dbReference type="PROSITE-ProRule" id="PRU00027"/>
    </source>
</evidence>
<reference evidence="7 8" key="1">
    <citation type="submission" date="2017-11" db="EMBL/GenBank/DDBJ databases">
        <title>The genome of Rhizophagus clarus HR1 reveals common genetic basis of auxotrophy among arbuscular mycorrhizal fungi.</title>
        <authorList>
            <person name="Kobayashi Y."/>
        </authorList>
    </citation>
    <scope>NUCLEOTIDE SEQUENCE [LARGE SCALE GENOMIC DNA]</scope>
    <source>
        <strain evidence="7 8">HR1</strain>
    </source>
</reference>
<dbReference type="CDD" id="cd07828">
    <property type="entry name" value="lipocalin_heme-bd-THAP4-like"/>
    <property type="match status" value="1"/>
</dbReference>
<dbReference type="SMART" id="SM00614">
    <property type="entry name" value="ZnF_BED"/>
    <property type="match status" value="1"/>
</dbReference>
<dbReference type="GO" id="GO:0003677">
    <property type="term" value="F:DNA binding"/>
    <property type="evidence" value="ECO:0007669"/>
    <property type="project" value="InterPro"/>
</dbReference>
<dbReference type="Gene3D" id="2.40.128.20">
    <property type="match status" value="1"/>
</dbReference>
<keyword evidence="3" id="KW-0862">Zinc</keyword>
<evidence type="ECO:0000313" key="8">
    <source>
        <dbReference type="Proteomes" id="UP000247702"/>
    </source>
</evidence>
<dbReference type="Pfam" id="PF08768">
    <property type="entry name" value="THAP4_heme-bd"/>
    <property type="match status" value="1"/>
</dbReference>
<proteinExistence type="predicted"/>
<gene>
    <name evidence="7" type="ORF">RclHR1_04080007</name>
</gene>
<organism evidence="7 8">
    <name type="scientific">Rhizophagus clarus</name>
    <dbReference type="NCBI Taxonomy" id="94130"/>
    <lineage>
        <taxon>Eukaryota</taxon>
        <taxon>Fungi</taxon>
        <taxon>Fungi incertae sedis</taxon>
        <taxon>Mucoromycota</taxon>
        <taxon>Glomeromycotina</taxon>
        <taxon>Glomeromycetes</taxon>
        <taxon>Glomerales</taxon>
        <taxon>Glomeraceae</taxon>
        <taxon>Rhizophagus</taxon>
    </lineage>
</organism>
<dbReference type="PANTHER" id="PTHR15854">
    <property type="entry name" value="THAP4 PROTEIN"/>
    <property type="match status" value="1"/>
</dbReference>
<dbReference type="GO" id="GO:0008270">
    <property type="term" value="F:zinc ion binding"/>
    <property type="evidence" value="ECO:0007669"/>
    <property type="project" value="UniProtKB-KW"/>
</dbReference>
<evidence type="ECO:0000313" key="7">
    <source>
        <dbReference type="EMBL" id="GBC01129.1"/>
    </source>
</evidence>
<dbReference type="InterPro" id="IPR014878">
    <property type="entry name" value="THAP4-like_heme-bd"/>
</dbReference>
<dbReference type="InterPro" id="IPR012674">
    <property type="entry name" value="Calycin"/>
</dbReference>
<comment type="caution">
    <text evidence="7">The sequence shown here is derived from an EMBL/GenBank/DDBJ whole genome shotgun (WGS) entry which is preliminary data.</text>
</comment>
<keyword evidence="1" id="KW-0479">Metal-binding</keyword>
<evidence type="ECO:0000256" key="3">
    <source>
        <dbReference type="ARBA" id="ARBA00022833"/>
    </source>
</evidence>
<dbReference type="SUPFAM" id="SSF57667">
    <property type="entry name" value="beta-beta-alpha zinc fingers"/>
    <property type="match status" value="1"/>
</dbReference>
<dbReference type="PANTHER" id="PTHR15854:SF4">
    <property type="entry name" value="PEROXYNITRITE ISOMERASE THAP4"/>
    <property type="match status" value="1"/>
</dbReference>
<protein>
    <recommendedName>
        <fullName evidence="6">BED-type domain-containing protein</fullName>
    </recommendedName>
</protein>
<evidence type="ECO:0000259" key="6">
    <source>
        <dbReference type="PROSITE" id="PS50808"/>
    </source>
</evidence>
<dbReference type="Pfam" id="PF02892">
    <property type="entry name" value="zf-BED"/>
    <property type="match status" value="1"/>
</dbReference>
<dbReference type="EMBL" id="BEXD01003424">
    <property type="protein sequence ID" value="GBC01129.1"/>
    <property type="molecule type" value="Genomic_DNA"/>
</dbReference>
<dbReference type="InterPro" id="IPR036236">
    <property type="entry name" value="Znf_C2H2_sf"/>
</dbReference>
<keyword evidence="2 5" id="KW-0863">Zinc-finger</keyword>
<evidence type="ECO:0000256" key="1">
    <source>
        <dbReference type="ARBA" id="ARBA00022723"/>
    </source>
</evidence>
<comment type="catalytic activity">
    <reaction evidence="4">
        <text>peroxynitrite = nitrate</text>
        <dbReference type="Rhea" id="RHEA:63116"/>
        <dbReference type="ChEBI" id="CHEBI:17632"/>
        <dbReference type="ChEBI" id="CHEBI:25941"/>
    </reaction>
    <physiologicalReaction direction="left-to-right" evidence="4">
        <dbReference type="Rhea" id="RHEA:63117"/>
    </physiologicalReaction>
</comment>
<dbReference type="InterPro" id="IPR003656">
    <property type="entry name" value="Znf_BED"/>
</dbReference>
<sequence length="320" mass="36487">MSSIFEIKLGEPRPKTSWVWPYFEVKTLQDGESVATCNICNKTFKHGGSTSNLINHLAKTHKVFKPDNNNYNNSSGSGLNNNNKRGSYSGVSGVNEFSSNFGGEFVTQVNTIYDPSQQQQNYPLLQQYPLEEEMLHHHPHVVDGEINRKIKHQKLIQNHPLEFLFGTWYGQGSGRFEGINDFIYNEEITICPDEAGRGWLYYKQRTWNPMKNNSNFHSETGYIRTPGMSDKVELVLAQPTGIASIEEGRIDGTTIMFRSTDISRSTTAKPPHVVEYTRTWMVDPINDTMTYVFNMSTQSKQMAQHLNATLRRVSFLSNNL</sequence>
<dbReference type="InterPro" id="IPR045165">
    <property type="entry name" value="Nitrobindin"/>
</dbReference>
<dbReference type="PROSITE" id="PS50808">
    <property type="entry name" value="ZF_BED"/>
    <property type="match status" value="1"/>
</dbReference>
<evidence type="ECO:0000256" key="4">
    <source>
        <dbReference type="ARBA" id="ARBA00036993"/>
    </source>
</evidence>
<dbReference type="AlphaFoldDB" id="A0A2Z6S9P3"/>
<dbReference type="SUPFAM" id="SSF50814">
    <property type="entry name" value="Lipocalins"/>
    <property type="match status" value="1"/>
</dbReference>
<keyword evidence="8" id="KW-1185">Reference proteome</keyword>
<feature type="domain" description="BED-type" evidence="6">
    <location>
        <begin position="14"/>
        <end position="68"/>
    </location>
</feature>
<accession>A0A2Z6S9P3</accession>